<evidence type="ECO:0000256" key="7">
    <source>
        <dbReference type="ARBA" id="ARBA00023295"/>
    </source>
</evidence>
<accession>A0AAV9X0Z5</accession>
<proteinExistence type="inferred from homology"/>
<organism evidence="11 12">
    <name type="scientific">Orbilia ellipsospora</name>
    <dbReference type="NCBI Taxonomy" id="2528407"/>
    <lineage>
        <taxon>Eukaryota</taxon>
        <taxon>Fungi</taxon>
        <taxon>Dikarya</taxon>
        <taxon>Ascomycota</taxon>
        <taxon>Pezizomycotina</taxon>
        <taxon>Orbiliomycetes</taxon>
        <taxon>Orbiliales</taxon>
        <taxon>Orbiliaceae</taxon>
        <taxon>Orbilia</taxon>
    </lineage>
</organism>
<reference evidence="11 12" key="1">
    <citation type="submission" date="2019-10" db="EMBL/GenBank/DDBJ databases">
        <authorList>
            <person name="Palmer J.M."/>
        </authorList>
    </citation>
    <scope>NUCLEOTIDE SEQUENCE [LARGE SCALE GENOMIC DNA]</scope>
    <source>
        <strain evidence="11 12">TWF694</strain>
    </source>
</reference>
<dbReference type="GO" id="GO:0030245">
    <property type="term" value="P:cellulose catabolic process"/>
    <property type="evidence" value="ECO:0007669"/>
    <property type="project" value="UniProtKB-KW"/>
</dbReference>
<dbReference type="GO" id="GO:0008810">
    <property type="term" value="F:cellulase activity"/>
    <property type="evidence" value="ECO:0007669"/>
    <property type="project" value="UniProtKB-EC"/>
</dbReference>
<dbReference type="EC" id="3.2.1.-" evidence="9"/>
<evidence type="ECO:0000256" key="3">
    <source>
        <dbReference type="ARBA" id="ARBA00022801"/>
    </source>
</evidence>
<evidence type="ECO:0000256" key="6">
    <source>
        <dbReference type="ARBA" id="ARBA00023277"/>
    </source>
</evidence>
<evidence type="ECO:0000256" key="8">
    <source>
        <dbReference type="ARBA" id="ARBA00023326"/>
    </source>
</evidence>
<gene>
    <name evidence="11" type="primary">EGL1_2</name>
    <name evidence="11" type="ORF">TWF694_003249</name>
</gene>
<name>A0AAV9X0Z5_9PEZI</name>
<dbReference type="InterPro" id="IPR001722">
    <property type="entry name" value="Glyco_hydro_7"/>
</dbReference>
<dbReference type="EMBL" id="JAVHJO010000012">
    <property type="protein sequence ID" value="KAK6532087.1"/>
    <property type="molecule type" value="Genomic_DNA"/>
</dbReference>
<dbReference type="Pfam" id="PF00840">
    <property type="entry name" value="Glyco_hydro_7"/>
    <property type="match status" value="1"/>
</dbReference>
<dbReference type="InterPro" id="IPR013320">
    <property type="entry name" value="ConA-like_dom_sf"/>
</dbReference>
<sequence>MASRYAYKYSLAALVFSRLALAQTPGTQTAEVHPKLPTYKCTTSGGCVQQDTSVVLDFGYRYIHDGATSCTTSSGVNTSLCPNQATCSANCQVEGVNYASAGVSTSGNALTMYQYQTANGKTSSVSPRIYLLGPDGNYVMMQLNGQELRFDVDLSTLPCGENGALYLSEMSATGGRTSSAPAGAAYGAGYCDAQCPRETWRNGTIDAAGPYCCNEMDVCINLP</sequence>
<comment type="catalytic activity">
    <reaction evidence="1">
        <text>Endohydrolysis of (1-&gt;4)-beta-D-glucosidic linkages in cellulose, lichenin and cereal beta-D-glucans.</text>
        <dbReference type="EC" id="3.2.1.4"/>
    </reaction>
</comment>
<keyword evidence="10" id="KW-0732">Signal</keyword>
<comment type="similarity">
    <text evidence="2 9">Belongs to the glycosyl hydrolase 7 (cellulase C) family.</text>
</comment>
<feature type="signal peptide" evidence="10">
    <location>
        <begin position="1"/>
        <end position="22"/>
    </location>
</feature>
<evidence type="ECO:0000256" key="1">
    <source>
        <dbReference type="ARBA" id="ARBA00000966"/>
    </source>
</evidence>
<evidence type="ECO:0000256" key="4">
    <source>
        <dbReference type="ARBA" id="ARBA00023001"/>
    </source>
</evidence>
<feature type="chain" id="PRO_5043609068" description="Glucanase" evidence="10">
    <location>
        <begin position="23"/>
        <end position="223"/>
    </location>
</feature>
<keyword evidence="3 9" id="KW-0378">Hydrolase</keyword>
<dbReference type="PANTHER" id="PTHR33753">
    <property type="entry name" value="1,4-BETA-D-GLUCAN CELLOBIOHYDROLASE B"/>
    <property type="match status" value="1"/>
</dbReference>
<keyword evidence="8 9" id="KW-0624">Polysaccharide degradation</keyword>
<protein>
    <recommendedName>
        <fullName evidence="9">Glucanase</fullName>
        <ecNumber evidence="9">3.2.1.-</ecNumber>
    </recommendedName>
</protein>
<dbReference type="SUPFAM" id="SSF49899">
    <property type="entry name" value="Concanavalin A-like lectins/glucanases"/>
    <property type="match status" value="1"/>
</dbReference>
<comment type="caution">
    <text evidence="11">The sequence shown here is derived from an EMBL/GenBank/DDBJ whole genome shotgun (WGS) entry which is preliminary data.</text>
</comment>
<dbReference type="Proteomes" id="UP001365542">
    <property type="component" value="Unassembled WGS sequence"/>
</dbReference>
<dbReference type="Gene3D" id="2.70.100.10">
    <property type="entry name" value="Glycoside hydrolase, family 7, domain"/>
    <property type="match status" value="1"/>
</dbReference>
<keyword evidence="12" id="KW-1185">Reference proteome</keyword>
<evidence type="ECO:0000256" key="9">
    <source>
        <dbReference type="RuleBase" id="RU361164"/>
    </source>
</evidence>
<dbReference type="PRINTS" id="PR00734">
    <property type="entry name" value="GLHYDRLASE7"/>
</dbReference>
<keyword evidence="5" id="KW-0325">Glycoprotein</keyword>
<evidence type="ECO:0000313" key="12">
    <source>
        <dbReference type="Proteomes" id="UP001365542"/>
    </source>
</evidence>
<evidence type="ECO:0000256" key="2">
    <source>
        <dbReference type="ARBA" id="ARBA00006044"/>
    </source>
</evidence>
<evidence type="ECO:0000313" key="11">
    <source>
        <dbReference type="EMBL" id="KAK6532087.1"/>
    </source>
</evidence>
<evidence type="ECO:0000256" key="10">
    <source>
        <dbReference type="SAM" id="SignalP"/>
    </source>
</evidence>
<keyword evidence="4 9" id="KW-0136">Cellulose degradation</keyword>
<dbReference type="InterPro" id="IPR037019">
    <property type="entry name" value="Glyco_hydro_7_sf"/>
</dbReference>
<dbReference type="PANTHER" id="PTHR33753:SF1">
    <property type="entry name" value="ENDO-BETA-1,4-GLUCANASE CELB"/>
    <property type="match status" value="1"/>
</dbReference>
<evidence type="ECO:0000256" key="5">
    <source>
        <dbReference type="ARBA" id="ARBA00023180"/>
    </source>
</evidence>
<dbReference type="AlphaFoldDB" id="A0AAV9X0Z5"/>
<keyword evidence="7 9" id="KW-0326">Glycosidase</keyword>
<keyword evidence="6" id="KW-0119">Carbohydrate metabolism</keyword>